<proteinExistence type="predicted"/>
<dbReference type="GO" id="GO:0005886">
    <property type="term" value="C:plasma membrane"/>
    <property type="evidence" value="ECO:0007669"/>
    <property type="project" value="TreeGrafter"/>
</dbReference>
<keyword evidence="4 6" id="KW-0472">Membrane</keyword>
<feature type="domain" description="VASt" evidence="7">
    <location>
        <begin position="306"/>
        <end position="464"/>
    </location>
</feature>
<dbReference type="CDD" id="cd13220">
    <property type="entry name" value="PH-GRAM_GRAMDC"/>
    <property type="match status" value="1"/>
</dbReference>
<evidence type="ECO:0000313" key="9">
    <source>
        <dbReference type="Proteomes" id="UP000663834"/>
    </source>
</evidence>
<evidence type="ECO:0000256" key="3">
    <source>
        <dbReference type="ARBA" id="ARBA00022989"/>
    </source>
</evidence>
<dbReference type="InterPro" id="IPR011993">
    <property type="entry name" value="PH-like_dom_sf"/>
</dbReference>
<dbReference type="PANTHER" id="PTHR23319">
    <property type="entry name" value="GRAM DOMAIN CONTAINING 1B, ISOFORM E"/>
    <property type="match status" value="1"/>
</dbReference>
<evidence type="ECO:0000313" key="8">
    <source>
        <dbReference type="EMBL" id="CAF1230572.1"/>
    </source>
</evidence>
<evidence type="ECO:0000256" key="1">
    <source>
        <dbReference type="ARBA" id="ARBA00004167"/>
    </source>
</evidence>
<feature type="compositionally biased region" description="Polar residues" evidence="5">
    <location>
        <begin position="345"/>
        <end position="361"/>
    </location>
</feature>
<dbReference type="AlphaFoldDB" id="A0A814YK24"/>
<dbReference type="PROSITE" id="PS51778">
    <property type="entry name" value="VAST"/>
    <property type="match status" value="1"/>
</dbReference>
<reference evidence="8" key="1">
    <citation type="submission" date="2021-02" db="EMBL/GenBank/DDBJ databases">
        <authorList>
            <person name="Nowell W R."/>
        </authorList>
    </citation>
    <scope>NUCLEOTIDE SEQUENCE</scope>
</reference>
<evidence type="ECO:0000259" key="7">
    <source>
        <dbReference type="PROSITE" id="PS51778"/>
    </source>
</evidence>
<dbReference type="Pfam" id="PF16016">
    <property type="entry name" value="VASt"/>
    <property type="match status" value="1"/>
</dbReference>
<name>A0A814YK24_9BILA</name>
<dbReference type="GO" id="GO:0032366">
    <property type="term" value="P:intracellular sterol transport"/>
    <property type="evidence" value="ECO:0007669"/>
    <property type="project" value="TreeGrafter"/>
</dbReference>
<dbReference type="PANTHER" id="PTHR23319:SF4">
    <property type="entry name" value="GRAM DOMAIN CONTAINING 1B, ISOFORM E"/>
    <property type="match status" value="1"/>
</dbReference>
<dbReference type="GO" id="GO:0032934">
    <property type="term" value="F:sterol binding"/>
    <property type="evidence" value="ECO:0007669"/>
    <property type="project" value="TreeGrafter"/>
</dbReference>
<dbReference type="SMART" id="SM00568">
    <property type="entry name" value="GRAM"/>
    <property type="match status" value="1"/>
</dbReference>
<dbReference type="Pfam" id="PF02893">
    <property type="entry name" value="GRAM"/>
    <property type="match status" value="1"/>
</dbReference>
<organism evidence="8 9">
    <name type="scientific">Rotaria magnacalcarata</name>
    <dbReference type="NCBI Taxonomy" id="392030"/>
    <lineage>
        <taxon>Eukaryota</taxon>
        <taxon>Metazoa</taxon>
        <taxon>Spiralia</taxon>
        <taxon>Gnathifera</taxon>
        <taxon>Rotifera</taxon>
        <taxon>Eurotatoria</taxon>
        <taxon>Bdelloidea</taxon>
        <taxon>Philodinida</taxon>
        <taxon>Philodinidae</taxon>
        <taxon>Rotaria</taxon>
    </lineage>
</organism>
<evidence type="ECO:0000256" key="4">
    <source>
        <dbReference type="ARBA" id="ARBA00023136"/>
    </source>
</evidence>
<dbReference type="FunFam" id="2.30.29.30:FF:000008">
    <property type="entry name" value="GRAM domain containing 1B"/>
    <property type="match status" value="1"/>
</dbReference>
<evidence type="ECO:0000256" key="2">
    <source>
        <dbReference type="ARBA" id="ARBA00022692"/>
    </source>
</evidence>
<comment type="caution">
    <text evidence="8">The sequence shown here is derived from an EMBL/GenBank/DDBJ whole genome shotgun (WGS) entry which is preliminary data.</text>
</comment>
<sequence>MDTIRLFLRSNSFRNTKIRTDLNSKSLPIRSNIIEKDNDSLLIENDKNEILIRRSSSNEKLSRHNVKSFLSTHPSSSSLSSNFQSVSSQIGTCLGLSTSSSNNKKSPNIVASASAAISNVRSFTNENSLKDRHNRRQRRHSWTNERTFHNISSLSSSFAVRRTKSHRYSDRTRNYSLIHKNSTKKTRRRTIQPFQSTYRQRNEEFRKVFKDLPNDERLIVDYSCAWQKEILIQGRMYISQNYLCFYANFLKWETSLCLKFKDISSLTREKTAKVIPNAIEIKTNKNERYFFSSFATRDKTYAMIFRIWQTVSIDQPISSQQLWTIIHQSYGNDLDMTTDEEDTYNKQSTNSTPDKSSSKQLTKNETNEKYCVVICELSKSHYIVDTEVRNEGIKYADAFFVASRYCLVQLGLNKSHLKVTCEVRYVRSLMIIIKSFIEKNAMAALQDSYTDLIKRIEVECSNRQRSSNIIINNNNEQDKTNQSIQMSKKKYSQKQQSIKLNSTMNDSSPDQQRKQIIHDEIIHHNPSPKLVISSTSNYVSPAGWPNNNIFIPFCLIIMLILLSVNIFLWLKLNQIDRMTDRLVQNYPLWSNGYSYPKEEYQWSLLLKRQEEYYQTKLNGLRSVLILTHNALKNVTDALNELTKVSSRTNSNAPIDHLHSS</sequence>
<dbReference type="InterPro" id="IPR051482">
    <property type="entry name" value="Cholesterol_transport"/>
</dbReference>
<evidence type="ECO:0000256" key="6">
    <source>
        <dbReference type="SAM" id="Phobius"/>
    </source>
</evidence>
<feature type="transmembrane region" description="Helical" evidence="6">
    <location>
        <begin position="549"/>
        <end position="570"/>
    </location>
</feature>
<dbReference type="InterPro" id="IPR031968">
    <property type="entry name" value="VASt"/>
</dbReference>
<dbReference type="InterPro" id="IPR004182">
    <property type="entry name" value="GRAM"/>
</dbReference>
<dbReference type="EMBL" id="CAJNOW010000082">
    <property type="protein sequence ID" value="CAF1230572.1"/>
    <property type="molecule type" value="Genomic_DNA"/>
</dbReference>
<dbReference type="OrthoDB" id="2162691at2759"/>
<comment type="subcellular location">
    <subcellularLocation>
        <location evidence="1">Membrane</location>
        <topology evidence="1">Single-pass membrane protein</topology>
    </subcellularLocation>
</comment>
<dbReference type="Gene3D" id="2.30.29.30">
    <property type="entry name" value="Pleckstrin-homology domain (PH domain)/Phosphotyrosine-binding domain (PTB)"/>
    <property type="match status" value="1"/>
</dbReference>
<keyword evidence="2 6" id="KW-0812">Transmembrane</keyword>
<feature type="region of interest" description="Disordered" evidence="5">
    <location>
        <begin position="337"/>
        <end position="361"/>
    </location>
</feature>
<protein>
    <recommendedName>
        <fullName evidence="7">VASt domain-containing protein</fullName>
    </recommendedName>
</protein>
<dbReference type="Proteomes" id="UP000663834">
    <property type="component" value="Unassembled WGS sequence"/>
</dbReference>
<dbReference type="GO" id="GO:0120015">
    <property type="term" value="F:sterol transfer activity"/>
    <property type="evidence" value="ECO:0007669"/>
    <property type="project" value="TreeGrafter"/>
</dbReference>
<dbReference type="GO" id="GO:0005789">
    <property type="term" value="C:endoplasmic reticulum membrane"/>
    <property type="evidence" value="ECO:0007669"/>
    <property type="project" value="UniProtKB-ARBA"/>
</dbReference>
<gene>
    <name evidence="8" type="ORF">KQP761_LOCUS1280</name>
</gene>
<accession>A0A814YK24</accession>
<dbReference type="GO" id="GO:0140268">
    <property type="term" value="C:endoplasmic reticulum-plasma membrane contact site"/>
    <property type="evidence" value="ECO:0007669"/>
    <property type="project" value="TreeGrafter"/>
</dbReference>
<evidence type="ECO:0000256" key="5">
    <source>
        <dbReference type="SAM" id="MobiDB-lite"/>
    </source>
</evidence>
<keyword evidence="3 6" id="KW-1133">Transmembrane helix</keyword>